<reference evidence="2" key="1">
    <citation type="submission" date="2019-06" db="EMBL/GenBank/DDBJ databases">
        <title>Mycoplasma neophronis type strain whole genome sequence.</title>
        <authorList>
            <person name="Spergser J."/>
        </authorList>
    </citation>
    <scope>NUCLEOTIDE SEQUENCE [LARGE SCALE GENOMIC DNA]</scope>
    <source>
        <strain evidence="2">DSM 24097</strain>
    </source>
</reference>
<dbReference type="Proteomes" id="UP000316851">
    <property type="component" value="Unassembled WGS sequence"/>
</dbReference>
<dbReference type="Gene3D" id="3.10.400.10">
    <property type="entry name" value="Sulfate adenylyltransferase"/>
    <property type="match status" value="1"/>
</dbReference>
<evidence type="ECO:0000313" key="3">
    <source>
        <dbReference type="Proteomes" id="UP000316851"/>
    </source>
</evidence>
<evidence type="ECO:0000259" key="1">
    <source>
        <dbReference type="Pfam" id="PF04266"/>
    </source>
</evidence>
<name>A0ABY2Z0G6_9BACT</name>
<proteinExistence type="predicted"/>
<dbReference type="Pfam" id="PF04266">
    <property type="entry name" value="ASCH"/>
    <property type="match status" value="1"/>
</dbReference>
<dbReference type="SUPFAM" id="SSF88697">
    <property type="entry name" value="PUA domain-like"/>
    <property type="match status" value="1"/>
</dbReference>
<comment type="caution">
    <text evidence="2">The sequence shown here is derived from an EMBL/GenBank/DDBJ whole genome shotgun (WGS) entry which is preliminary data.</text>
</comment>
<keyword evidence="3" id="KW-1185">Reference proteome</keyword>
<feature type="domain" description="ASCH" evidence="1">
    <location>
        <begin position="54"/>
        <end position="140"/>
    </location>
</feature>
<sequence>MTGTELWNLYCDENNIEKYSNHFVWKLNQKRIREILKFKLHGRINVYQKFYEKTHHIPQINDYLILKDFKKRVYAILKINWVSITTLDSIPQDFIAKNNPKNLNYEDWYLSLKHSIKNDLKLEENCNKIPVICEEFSVVKINQDIKL</sequence>
<protein>
    <recommendedName>
        <fullName evidence="1">ASCH domain-containing protein</fullName>
    </recommendedName>
</protein>
<gene>
    <name evidence="2" type="ORF">FJR74_01245</name>
</gene>
<dbReference type="EMBL" id="VHHP01000003">
    <property type="protein sequence ID" value="TPR54051.1"/>
    <property type="molecule type" value="Genomic_DNA"/>
</dbReference>
<evidence type="ECO:0000313" key="2">
    <source>
        <dbReference type="EMBL" id="TPR54051.1"/>
    </source>
</evidence>
<dbReference type="InterPro" id="IPR007374">
    <property type="entry name" value="ASCH_domain"/>
</dbReference>
<dbReference type="RefSeq" id="WP_140914739.1">
    <property type="nucleotide sequence ID" value="NZ_VHHP01000003.1"/>
</dbReference>
<accession>A0ABY2Z0G6</accession>
<organism evidence="2 3">
    <name type="scientific">Metamycoplasma neophronis</name>
    <dbReference type="NCBI Taxonomy" id="872983"/>
    <lineage>
        <taxon>Bacteria</taxon>
        <taxon>Bacillati</taxon>
        <taxon>Mycoplasmatota</taxon>
        <taxon>Mycoplasmoidales</taxon>
        <taxon>Metamycoplasmataceae</taxon>
        <taxon>Metamycoplasma</taxon>
    </lineage>
</organism>
<dbReference type="InterPro" id="IPR015947">
    <property type="entry name" value="PUA-like_sf"/>
</dbReference>